<dbReference type="PANTHER" id="PTHR31286:SF153">
    <property type="entry name" value="DUF4283 DOMAIN PROTEIN"/>
    <property type="match status" value="1"/>
</dbReference>
<reference evidence="2" key="1">
    <citation type="submission" date="2020-06" db="EMBL/GenBank/DDBJ databases">
        <authorList>
            <person name="Li T."/>
            <person name="Hu X."/>
            <person name="Zhang T."/>
            <person name="Song X."/>
            <person name="Zhang H."/>
            <person name="Dai N."/>
            <person name="Sheng W."/>
            <person name="Hou X."/>
            <person name="Wei L."/>
        </authorList>
    </citation>
    <scope>NUCLEOTIDE SEQUENCE</scope>
    <source>
        <strain evidence="2">KEN1</strain>
        <tissue evidence="2">Leaf</tissue>
    </source>
</reference>
<feature type="region of interest" description="Disordered" evidence="1">
    <location>
        <begin position="376"/>
        <end position="398"/>
    </location>
</feature>
<dbReference type="EMBL" id="JACGWN010000005">
    <property type="protein sequence ID" value="KAL0448799.1"/>
    <property type="molecule type" value="Genomic_DNA"/>
</dbReference>
<accession>A0AAW2X6C8</accession>
<gene>
    <name evidence="2" type="ORF">Slati_1436300</name>
</gene>
<evidence type="ECO:0000256" key="1">
    <source>
        <dbReference type="SAM" id="MobiDB-lite"/>
    </source>
</evidence>
<organism evidence="2">
    <name type="scientific">Sesamum latifolium</name>
    <dbReference type="NCBI Taxonomy" id="2727402"/>
    <lineage>
        <taxon>Eukaryota</taxon>
        <taxon>Viridiplantae</taxon>
        <taxon>Streptophyta</taxon>
        <taxon>Embryophyta</taxon>
        <taxon>Tracheophyta</taxon>
        <taxon>Spermatophyta</taxon>
        <taxon>Magnoliopsida</taxon>
        <taxon>eudicotyledons</taxon>
        <taxon>Gunneridae</taxon>
        <taxon>Pentapetalae</taxon>
        <taxon>asterids</taxon>
        <taxon>lamiids</taxon>
        <taxon>Lamiales</taxon>
        <taxon>Pedaliaceae</taxon>
        <taxon>Sesamum</taxon>
    </lineage>
</organism>
<name>A0AAW2X6C8_9LAMI</name>
<sequence>MVLIRLGFGMCSTSFMAGMMEQGMDRLGKSLILTEEEEEELILPLQACQGGTEVDGFPLVGRLLSPRYVWFDVFQMTLTILFRPIKGMTVKMLEEHRFLLWFHHCVDRDRALDGCPWTFDKNLIILSKVSVNENPLEVDLNWCSFYVFVHGLPLGLMTNEVAMVVGNRLGKFVELDHAQRRYAWGSKLRIRVALDVRKPLKCGVLGHIIRDCNWRIGEEPSEVEGALPYGAWLREPRAVGSTQWSAMRGKVGGDEQVRGVDCTRVFREVSGDIFNYAGGATTSSRPEERAAGRTLFDEGDHGGSWGMDYGKLEEWLWLSGYLNRVGRMFTRKVSPILTKLLNLINLIWASPICLGSLNQLTYNFSYLWKRISGPTQMGNARQEDRSSSSEQYLLREGQ</sequence>
<reference evidence="2" key="2">
    <citation type="journal article" date="2024" name="Plant">
        <title>Genomic evolution and insights into agronomic trait innovations of Sesamum species.</title>
        <authorList>
            <person name="Miao H."/>
            <person name="Wang L."/>
            <person name="Qu L."/>
            <person name="Liu H."/>
            <person name="Sun Y."/>
            <person name="Le M."/>
            <person name="Wang Q."/>
            <person name="Wei S."/>
            <person name="Zheng Y."/>
            <person name="Lin W."/>
            <person name="Duan Y."/>
            <person name="Cao H."/>
            <person name="Xiong S."/>
            <person name="Wang X."/>
            <person name="Wei L."/>
            <person name="Li C."/>
            <person name="Ma Q."/>
            <person name="Ju M."/>
            <person name="Zhao R."/>
            <person name="Li G."/>
            <person name="Mu C."/>
            <person name="Tian Q."/>
            <person name="Mei H."/>
            <person name="Zhang T."/>
            <person name="Gao T."/>
            <person name="Zhang H."/>
        </authorList>
    </citation>
    <scope>NUCLEOTIDE SEQUENCE</scope>
    <source>
        <strain evidence="2">KEN1</strain>
    </source>
</reference>
<comment type="caution">
    <text evidence="2">The sequence shown here is derived from an EMBL/GenBank/DDBJ whole genome shotgun (WGS) entry which is preliminary data.</text>
</comment>
<evidence type="ECO:0000313" key="2">
    <source>
        <dbReference type="EMBL" id="KAL0448799.1"/>
    </source>
</evidence>
<dbReference type="AlphaFoldDB" id="A0AAW2X6C8"/>
<protein>
    <recommendedName>
        <fullName evidence="3">DUF4283 domain-containing protein</fullName>
    </recommendedName>
</protein>
<dbReference type="PANTHER" id="PTHR31286">
    <property type="entry name" value="GLYCINE-RICH CELL WALL STRUCTURAL PROTEIN 1.8-LIKE"/>
    <property type="match status" value="1"/>
</dbReference>
<proteinExistence type="predicted"/>
<evidence type="ECO:0008006" key="3">
    <source>
        <dbReference type="Google" id="ProtNLM"/>
    </source>
</evidence>
<dbReference type="InterPro" id="IPR040256">
    <property type="entry name" value="At4g02000-like"/>
</dbReference>